<feature type="compositionally biased region" description="Low complexity" evidence="1">
    <location>
        <begin position="277"/>
        <end position="293"/>
    </location>
</feature>
<feature type="region of interest" description="Disordered" evidence="1">
    <location>
        <begin position="264"/>
        <end position="293"/>
    </location>
</feature>
<evidence type="ECO:0000259" key="2">
    <source>
        <dbReference type="Pfam" id="PF00134"/>
    </source>
</evidence>
<reference evidence="3 4" key="1">
    <citation type="submission" date="2016-10" db="EMBL/GenBank/DDBJ databases">
        <authorList>
            <person name="Cai Z."/>
        </authorList>
    </citation>
    <scope>NUCLEOTIDE SEQUENCE [LARGE SCALE GENOMIC DNA]</scope>
</reference>
<dbReference type="InterPro" id="IPR006671">
    <property type="entry name" value="Cyclin_N"/>
</dbReference>
<dbReference type="InterPro" id="IPR036915">
    <property type="entry name" value="Cyclin-like_sf"/>
</dbReference>
<dbReference type="PANTHER" id="PTHR10026">
    <property type="entry name" value="CYCLIN"/>
    <property type="match status" value="1"/>
</dbReference>
<dbReference type="AlphaFoldDB" id="A0A383VUH1"/>
<dbReference type="GO" id="GO:0016538">
    <property type="term" value="F:cyclin-dependent protein serine/threonine kinase regulator activity"/>
    <property type="evidence" value="ECO:0007669"/>
    <property type="project" value="InterPro"/>
</dbReference>
<keyword evidence="4" id="KW-1185">Reference proteome</keyword>
<dbReference type="SUPFAM" id="SSF47954">
    <property type="entry name" value="Cyclin-like"/>
    <property type="match status" value="1"/>
</dbReference>
<gene>
    <name evidence="3" type="ORF">BQ4739_LOCUS8765</name>
</gene>
<accession>A0A383VUH1</accession>
<dbReference type="GO" id="GO:0006357">
    <property type="term" value="P:regulation of transcription by RNA polymerase II"/>
    <property type="evidence" value="ECO:0007669"/>
    <property type="project" value="InterPro"/>
</dbReference>
<feature type="region of interest" description="Disordered" evidence="1">
    <location>
        <begin position="346"/>
        <end position="418"/>
    </location>
</feature>
<name>A0A383VUH1_TETOB</name>
<dbReference type="Pfam" id="PF00134">
    <property type="entry name" value="Cyclin_N"/>
    <property type="match status" value="1"/>
</dbReference>
<dbReference type="STRING" id="3088.A0A383VUH1"/>
<protein>
    <recommendedName>
        <fullName evidence="2">Cyclin N-terminal domain-containing protein</fullName>
    </recommendedName>
</protein>
<organism evidence="3 4">
    <name type="scientific">Tetradesmus obliquus</name>
    <name type="common">Green alga</name>
    <name type="synonym">Acutodesmus obliquus</name>
    <dbReference type="NCBI Taxonomy" id="3088"/>
    <lineage>
        <taxon>Eukaryota</taxon>
        <taxon>Viridiplantae</taxon>
        <taxon>Chlorophyta</taxon>
        <taxon>core chlorophytes</taxon>
        <taxon>Chlorophyceae</taxon>
        <taxon>CS clade</taxon>
        <taxon>Sphaeropleales</taxon>
        <taxon>Scenedesmaceae</taxon>
        <taxon>Tetradesmus</taxon>
    </lineage>
</organism>
<sequence>MSFPRYELFNNIQELKDNCPSRKHGRTWKQELNYRNDCVEMMRKCCETLKVHQCTLHRAIVLLQRFFSRCSSTERAAMKKWALATACVFLATKIDSAYHRLDSVAHACFRALRALQQREPEPEYYNADGTPGNPAFVANLAAMVREAEMDLIFGLNFDFNAEVASSIVLYQLPELGMAGRPDAFRATAVRLACNSITAKGSVACLLYGSREIALACISKTCRAHGCPLDLGAVHGGMDFVPQISQERLAAIESALPKIVGESSAADSAATGGGGKGAVADGGNSRQQQDQGQAAAAAVAADGCSTPGSSFRGYAHGAAAAAAAGAAGVKQMQCAGGVVSHGSASEAATAGPRMAPSPISPDSETGPAPGAYGAAAGSSARLEQQQQQCRKRAREEGFSSGLRVTSEPPAGAAGGMLAA</sequence>
<feature type="domain" description="Cyclin N-terminal" evidence="2">
    <location>
        <begin position="9"/>
        <end position="158"/>
    </location>
</feature>
<evidence type="ECO:0000313" key="4">
    <source>
        <dbReference type="Proteomes" id="UP000256970"/>
    </source>
</evidence>
<proteinExistence type="predicted"/>
<feature type="compositionally biased region" description="Low complexity" evidence="1">
    <location>
        <begin position="365"/>
        <end position="379"/>
    </location>
</feature>
<dbReference type="Proteomes" id="UP000256970">
    <property type="component" value="Unassembled WGS sequence"/>
</dbReference>
<evidence type="ECO:0000313" key="3">
    <source>
        <dbReference type="EMBL" id="SZX68414.1"/>
    </source>
</evidence>
<evidence type="ECO:0000256" key="1">
    <source>
        <dbReference type="SAM" id="MobiDB-lite"/>
    </source>
</evidence>
<dbReference type="InterPro" id="IPR043198">
    <property type="entry name" value="Cyclin/Ssn8"/>
</dbReference>
<dbReference type="Gene3D" id="1.10.472.10">
    <property type="entry name" value="Cyclin-like"/>
    <property type="match status" value="1"/>
</dbReference>
<dbReference type="EMBL" id="FNXT01000857">
    <property type="protein sequence ID" value="SZX68414.1"/>
    <property type="molecule type" value="Genomic_DNA"/>
</dbReference>